<dbReference type="PANTHER" id="PTHR22427:SF7">
    <property type="entry name" value="GH15728P"/>
    <property type="match status" value="1"/>
</dbReference>
<feature type="compositionally biased region" description="Polar residues" evidence="1">
    <location>
        <begin position="1674"/>
        <end position="1707"/>
    </location>
</feature>
<evidence type="ECO:0000256" key="1">
    <source>
        <dbReference type="SAM" id="MobiDB-lite"/>
    </source>
</evidence>
<feature type="compositionally biased region" description="Basic and acidic residues" evidence="1">
    <location>
        <begin position="1829"/>
        <end position="1852"/>
    </location>
</feature>
<comment type="caution">
    <text evidence="3">The sequence shown here is derived from an EMBL/GenBank/DDBJ whole genome shotgun (WGS) entry which is preliminary data.</text>
</comment>
<dbReference type="EMBL" id="CAJQZP010000774">
    <property type="protein sequence ID" value="CAG4984857.1"/>
    <property type="molecule type" value="Genomic_DNA"/>
</dbReference>
<gene>
    <name evidence="3" type="ORF">PAPOLLO_LOCUS10956</name>
</gene>
<dbReference type="CDD" id="cd18286">
    <property type="entry name" value="BTB2_POZ_BTBD8"/>
    <property type="match status" value="1"/>
</dbReference>
<evidence type="ECO:0000313" key="3">
    <source>
        <dbReference type="EMBL" id="CAG4984857.1"/>
    </source>
</evidence>
<feature type="domain" description="BTB" evidence="2">
    <location>
        <begin position="1154"/>
        <end position="1221"/>
    </location>
</feature>
<organism evidence="3 4">
    <name type="scientific">Parnassius apollo</name>
    <name type="common">Apollo butterfly</name>
    <name type="synonym">Papilio apollo</name>
    <dbReference type="NCBI Taxonomy" id="110799"/>
    <lineage>
        <taxon>Eukaryota</taxon>
        <taxon>Metazoa</taxon>
        <taxon>Ecdysozoa</taxon>
        <taxon>Arthropoda</taxon>
        <taxon>Hexapoda</taxon>
        <taxon>Insecta</taxon>
        <taxon>Pterygota</taxon>
        <taxon>Neoptera</taxon>
        <taxon>Endopterygota</taxon>
        <taxon>Lepidoptera</taxon>
        <taxon>Glossata</taxon>
        <taxon>Ditrysia</taxon>
        <taxon>Papilionoidea</taxon>
        <taxon>Papilionidae</taxon>
        <taxon>Parnassiinae</taxon>
        <taxon>Parnassini</taxon>
        <taxon>Parnassius</taxon>
        <taxon>Parnassius</taxon>
    </lineage>
</organism>
<feature type="compositionally biased region" description="Basic and acidic residues" evidence="1">
    <location>
        <begin position="1618"/>
        <end position="1631"/>
    </location>
</feature>
<dbReference type="Pfam" id="PF00651">
    <property type="entry name" value="BTB"/>
    <property type="match status" value="1"/>
</dbReference>
<proteinExistence type="predicted"/>
<sequence length="1861" mass="208411">MPDTRAKPVPASELSASEEETLLEEYLQRQLEDDVARIFDESIYSDLEVACGKLKILTHSCILKARTNKFYQKLETFLHVNIGRDIFDEIYSFISDAYVECNIKNQEKEIIKYLNEKLKLEKIDSTKPKKRTDIVTTDEQEVFLTPKCLSPYTDKQFKNSCLSPSTELTREYYALVPIDGNLLDQELNEQDALSNAFQSIINTQAKEINKPLVTPRIKPTTLSLTSSHTSKIVKHSNSCDNLVSCHYEDISLQNEKVIEKKITSSTSHKSKVFQGFESSKTYDNTYKSLSKGESAVDKIVDPTYSPDSLITDDPSSSSDYLSAAYNYSPGISSTVCLSQLNVADTITKMDNIFISSDSGLENTGLLESLSSHIDITLTDISLTESTLHELTDDLNQPQDIPTSPTGENQFQKWKYISSRGDKASLSGTSTDTNNGQKCTLTSKIKDTMASNSSKEEKQRQNEEIVILESSSVSSETGSWESVFPQKLAEKEICEKFINDERQFTNDHDVIIAKKCPTNFTENLSPRLVQKCPIKFKSTSCFVDAASLVDEEDDTQGLPKSYNVHEKPSEKKISNTVPAPSQPLPCATVYKQDISPNDWSESNEIDDSLEQGGNRDSDSIQKDLSPTIFEITRTAEESLSAIGFQNSTHFEASIRTSTPESDSTTNVFTSETPHNSILSLVDSTTNNKLFNLEESETDMATMERDLKKCLNVKYNESSPIISGGASIEDHLPQNRKILKYSSKTLGGTLTKFDICNNKNTTKTGVSAWVVDMSDVKSDDRGSNVNISNNKPGDRTCETLKNEYKCSNYTENFNKTGSVDSDSSEKSSHKFYIDLSSLPDSLPVENNRDNDILSEKKNIFSMYIDLTNETQQPKNQPNETQPNETQPNETQPNETQPNETQPNETQLNETKPNEILEQSVDIFEKLESLCNDPNVSISEIIAIPQKQCKTNDVESSLTKKIELIRDVNGDKIHHTLATTVIEEEPVIKQSPDLFVKLSDLDKPVNKTDIKMSLLKQNKGTNRLDVRMTRSIPENNWKENHASTSRSTEIMSSFHSENALSLNRLFPNLKNELSKSMPGSLSGRTQFPLRQEASSSHGELDEQTSDMSELSSVQSSICRSVNDSSTEDTSQTSSLIASCQSRLGQDLLRMFLEEIATDVVVEVAGKRIKAHKCILSSRCQYFAAMLSGGWVESAGNVILLPPFSHNVIHFALCHIYSGVSVIPNSISIVELATLADMLCLEGLKEVIMLTLKTKYCHNFHRPCQVCTAGVLECFPLTSAYGLDDLYHKCLRWITKYFTKVWPTKAFATLPKVLLEKCYQEQITNFNPETFIDIVYGCGIIVASLQNSRWAENVAYLCKRLINAAAYFASRCLVEIFKAISSMPAEAPQPAVHALDECLATAIQWAPTEEACRAYAFLSGLVKDKHNQFSKPDLINNDNEESKDTGQSNLLYSRGSCWQLQCEGVLVRAAPRVVGTQAFYDLPYDLRKRLRELGCITYDAQAIPVNPSHLQGRKNKTHHHNKMPKLNNPSTSRSLDMEHVRALFVPYASKPVTQVSPRDILKSNNELRDLRKPVRTIPPKVRMTKAQEERAKYNLIKNKSQESINTKPQGGRQKAFQNTKPRYLEPRTCKDNDKKISHKTHLHKMISSSESSRNVSPVEGNVRASRAKTKQVCESKAQAMSQDSLATSSRPRTAEPSTDSLSESQASNKYATYTKRRHKENARSTEPIKIAKCQSAQTVLNNAGKTKIPVLASQISKSENHDSQRQYNSNRKFTITDSMPSTSHTETTRKVTTSLMNPTKASQAKMVPKITKECKGVSLKQSKHATKHMSRQTQERVPDLQVIERSETFLKDEPTFGDKTSNPGQ</sequence>
<feature type="region of interest" description="Disordered" evidence="1">
    <location>
        <begin position="552"/>
        <end position="622"/>
    </location>
</feature>
<dbReference type="OrthoDB" id="409642at2759"/>
<dbReference type="Proteomes" id="UP000691718">
    <property type="component" value="Unassembled WGS sequence"/>
</dbReference>
<reference evidence="3" key="1">
    <citation type="submission" date="2021-04" db="EMBL/GenBank/DDBJ databases">
        <authorList>
            <person name="Tunstrom K."/>
        </authorList>
    </citation>
    <scope>NUCLEOTIDE SEQUENCE</scope>
</reference>
<evidence type="ECO:0000313" key="4">
    <source>
        <dbReference type="Proteomes" id="UP000691718"/>
    </source>
</evidence>
<dbReference type="PROSITE" id="PS50097">
    <property type="entry name" value="BTB"/>
    <property type="match status" value="1"/>
</dbReference>
<protein>
    <submittedName>
        <fullName evidence="3">(apollo) hypothetical protein</fullName>
    </submittedName>
</protein>
<feature type="region of interest" description="Disordered" evidence="1">
    <location>
        <begin position="1028"/>
        <end position="1047"/>
    </location>
</feature>
<dbReference type="SMART" id="SM00225">
    <property type="entry name" value="BTB"/>
    <property type="match status" value="2"/>
</dbReference>
<accession>A0A8S3WXQ2</accession>
<feature type="compositionally biased region" description="Polar residues" evidence="1">
    <location>
        <begin position="867"/>
        <end position="908"/>
    </location>
</feature>
<dbReference type="InterPro" id="IPR000210">
    <property type="entry name" value="BTB/POZ_dom"/>
</dbReference>
<feature type="region of interest" description="Disordered" evidence="1">
    <location>
        <begin position="1593"/>
        <end position="1720"/>
    </location>
</feature>
<feature type="compositionally biased region" description="Polar residues" evidence="1">
    <location>
        <begin position="1770"/>
        <end position="1798"/>
    </location>
</feature>
<feature type="compositionally biased region" description="Polar residues" evidence="1">
    <location>
        <begin position="1593"/>
        <end position="1604"/>
    </location>
</feature>
<feature type="region of interest" description="Disordered" evidence="1">
    <location>
        <begin position="1073"/>
        <end position="1104"/>
    </location>
</feature>
<feature type="region of interest" description="Disordered" evidence="1">
    <location>
        <begin position="1770"/>
        <end position="1861"/>
    </location>
</feature>
<name>A0A8S3WXQ2_PARAO</name>
<feature type="region of interest" description="Disordered" evidence="1">
    <location>
        <begin position="867"/>
        <end position="910"/>
    </location>
</feature>
<feature type="compositionally biased region" description="Basic and acidic residues" evidence="1">
    <location>
        <begin position="562"/>
        <end position="572"/>
    </location>
</feature>
<dbReference type="CDD" id="cd18490">
    <property type="entry name" value="BACK_BTBD8"/>
    <property type="match status" value="1"/>
</dbReference>
<feature type="compositionally biased region" description="Basic residues" evidence="1">
    <location>
        <begin position="1817"/>
        <end position="1826"/>
    </location>
</feature>
<evidence type="ECO:0000259" key="2">
    <source>
        <dbReference type="PROSITE" id="PS50097"/>
    </source>
</evidence>
<feature type="compositionally biased region" description="Basic residues" evidence="1">
    <location>
        <begin position="1507"/>
        <end position="1519"/>
    </location>
</feature>
<dbReference type="Pfam" id="PF26017">
    <property type="entry name" value="BACK_BTBD8"/>
    <property type="match status" value="1"/>
</dbReference>
<dbReference type="InterPro" id="IPR043225">
    <property type="entry name" value="BACK_BTBD8"/>
</dbReference>
<dbReference type="PANTHER" id="PTHR22427">
    <property type="entry name" value="GH15728P"/>
    <property type="match status" value="1"/>
</dbReference>
<feature type="region of interest" description="Disordered" evidence="1">
    <location>
        <begin position="1503"/>
        <end position="1528"/>
    </location>
</feature>
<keyword evidence="4" id="KW-1185">Reference proteome</keyword>